<dbReference type="Pfam" id="PF00364">
    <property type="entry name" value="Biotin_lipoyl"/>
    <property type="match status" value="1"/>
</dbReference>
<accession>A0A1G6I7J9</accession>
<keyword evidence="1" id="KW-0450">Lipoyl</keyword>
<dbReference type="PROSITE" id="PS00189">
    <property type="entry name" value="LIPOYL"/>
    <property type="match status" value="1"/>
</dbReference>
<dbReference type="Gene3D" id="2.40.50.100">
    <property type="match status" value="1"/>
</dbReference>
<name>A0A1G6I7J9_9ACTN</name>
<reference evidence="3 4" key="1">
    <citation type="submission" date="2016-06" db="EMBL/GenBank/DDBJ databases">
        <authorList>
            <person name="Olsen C.W."/>
            <person name="Carey S."/>
            <person name="Hinshaw L."/>
            <person name="Karasin A.I."/>
        </authorList>
    </citation>
    <scope>NUCLEOTIDE SEQUENCE [LARGE SCALE GENOMIC DNA]</scope>
    <source>
        <strain evidence="3 4">LZ-22</strain>
    </source>
</reference>
<dbReference type="STRING" id="1577474.GA0111570_11477"/>
<feature type="domain" description="Lipoyl-binding" evidence="2">
    <location>
        <begin position="1"/>
        <end position="77"/>
    </location>
</feature>
<evidence type="ECO:0000313" key="3">
    <source>
        <dbReference type="EMBL" id="SDC02507.1"/>
    </source>
</evidence>
<organism evidence="3 4">
    <name type="scientific">Raineyella antarctica</name>
    <dbReference type="NCBI Taxonomy" id="1577474"/>
    <lineage>
        <taxon>Bacteria</taxon>
        <taxon>Bacillati</taxon>
        <taxon>Actinomycetota</taxon>
        <taxon>Actinomycetes</taxon>
        <taxon>Propionibacteriales</taxon>
        <taxon>Propionibacteriaceae</taxon>
        <taxon>Raineyella</taxon>
    </lineage>
</organism>
<dbReference type="CDD" id="cd06849">
    <property type="entry name" value="lipoyl_domain"/>
    <property type="match status" value="1"/>
</dbReference>
<protein>
    <submittedName>
        <fullName evidence="3">Biotin-requiring enzyme</fullName>
    </submittedName>
</protein>
<dbReference type="AlphaFoldDB" id="A0A1G6I7J9"/>
<dbReference type="SUPFAM" id="SSF51230">
    <property type="entry name" value="Single hybrid motif"/>
    <property type="match status" value="1"/>
</dbReference>
<dbReference type="RefSeq" id="WP_092613580.1">
    <property type="nucleotide sequence ID" value="NZ_FMYF01000014.1"/>
</dbReference>
<gene>
    <name evidence="3" type="ORF">GA0111570_11477</name>
</gene>
<dbReference type="InterPro" id="IPR003016">
    <property type="entry name" value="2-oxoA_DH_lipoyl-BS"/>
</dbReference>
<proteinExistence type="predicted"/>
<dbReference type="OrthoDB" id="3629907at2"/>
<dbReference type="InterPro" id="IPR011053">
    <property type="entry name" value="Single_hybrid_motif"/>
</dbReference>
<dbReference type="InterPro" id="IPR000089">
    <property type="entry name" value="Biotin_lipoyl"/>
</dbReference>
<keyword evidence="4" id="KW-1185">Reference proteome</keyword>
<dbReference type="EMBL" id="FMYF01000014">
    <property type="protein sequence ID" value="SDC02507.1"/>
    <property type="molecule type" value="Genomic_DNA"/>
</dbReference>
<evidence type="ECO:0000259" key="2">
    <source>
        <dbReference type="PROSITE" id="PS50968"/>
    </source>
</evidence>
<dbReference type="Proteomes" id="UP000199086">
    <property type="component" value="Unassembled WGS sequence"/>
</dbReference>
<evidence type="ECO:0000313" key="4">
    <source>
        <dbReference type="Proteomes" id="UP000199086"/>
    </source>
</evidence>
<dbReference type="PROSITE" id="PS50968">
    <property type="entry name" value="BIOTINYL_LIPOYL"/>
    <property type="match status" value="1"/>
</dbReference>
<sequence>MTEVPFPQMNKEDGQATGVLATWYVADGETVAEDQLLAEVQMDKVDAEVVAPVSGVITLVVEEEAEVAQGAVIARIE</sequence>
<evidence type="ECO:0000256" key="1">
    <source>
        <dbReference type="ARBA" id="ARBA00022823"/>
    </source>
</evidence>